<dbReference type="InterPro" id="IPR027367">
    <property type="entry name" value="Gly-zipper_YMGG"/>
</dbReference>
<dbReference type="AlphaFoldDB" id="A0A4Y4CV21"/>
<keyword evidence="4" id="KW-1185">Reference proteome</keyword>
<evidence type="ECO:0000256" key="1">
    <source>
        <dbReference type="SAM" id="MobiDB-lite"/>
    </source>
</evidence>
<sequence length="136" mass="13718">MPAPGKPFEVFVQEDRQCRAFAGQSIGMNTTDRAAENLVGSAAVGTAIGAAAGTLTGGNRGAATGAAVGMVAGTASGTSNAAYAGAEAQRRYDIAYQQCMYAKGNQLPGSGYGYRQPAPPAAGSPYHYPPPPPPPR</sequence>
<comment type="caution">
    <text evidence="3">The sequence shown here is derived from an EMBL/GenBank/DDBJ whole genome shotgun (WGS) entry which is preliminary data.</text>
</comment>
<organism evidence="3 4">
    <name type="scientific">Zoogloea ramigera</name>
    <dbReference type="NCBI Taxonomy" id="350"/>
    <lineage>
        <taxon>Bacteria</taxon>
        <taxon>Pseudomonadati</taxon>
        <taxon>Pseudomonadota</taxon>
        <taxon>Betaproteobacteria</taxon>
        <taxon>Rhodocyclales</taxon>
        <taxon>Zoogloeaceae</taxon>
        <taxon>Zoogloea</taxon>
    </lineage>
</organism>
<feature type="domain" description="YMGG-like Gly-zipper" evidence="2">
    <location>
        <begin position="37"/>
        <end position="77"/>
    </location>
</feature>
<evidence type="ECO:0000313" key="3">
    <source>
        <dbReference type="EMBL" id="GEC96748.1"/>
    </source>
</evidence>
<reference evidence="3 4" key="1">
    <citation type="submission" date="2019-06" db="EMBL/GenBank/DDBJ databases">
        <title>Whole genome shotgun sequence of Zoogloea ramigera NBRC 15342.</title>
        <authorList>
            <person name="Hosoyama A."/>
            <person name="Uohara A."/>
            <person name="Ohji S."/>
            <person name="Ichikawa N."/>
        </authorList>
    </citation>
    <scope>NUCLEOTIDE SEQUENCE [LARGE SCALE GENOMIC DNA]</scope>
    <source>
        <strain evidence="3 4">NBRC 15342</strain>
    </source>
</reference>
<dbReference type="Proteomes" id="UP000318422">
    <property type="component" value="Unassembled WGS sequence"/>
</dbReference>
<feature type="region of interest" description="Disordered" evidence="1">
    <location>
        <begin position="110"/>
        <end position="136"/>
    </location>
</feature>
<evidence type="ECO:0000259" key="2">
    <source>
        <dbReference type="Pfam" id="PF13441"/>
    </source>
</evidence>
<protein>
    <recommendedName>
        <fullName evidence="2">YMGG-like Gly-zipper domain-containing protein</fullName>
    </recommendedName>
</protein>
<evidence type="ECO:0000313" key="4">
    <source>
        <dbReference type="Proteomes" id="UP000318422"/>
    </source>
</evidence>
<dbReference type="EMBL" id="BJNV01000052">
    <property type="protein sequence ID" value="GEC96748.1"/>
    <property type="molecule type" value="Genomic_DNA"/>
</dbReference>
<proteinExistence type="predicted"/>
<accession>A0A4Y4CV21</accession>
<name>A0A4Y4CV21_ZOORA</name>
<gene>
    <name evidence="3" type="ORF">ZRA01_28210</name>
</gene>
<dbReference type="Pfam" id="PF13441">
    <property type="entry name" value="Gly-zipper_YMGG"/>
    <property type="match status" value="1"/>
</dbReference>
<feature type="compositionally biased region" description="Pro residues" evidence="1">
    <location>
        <begin position="117"/>
        <end position="136"/>
    </location>
</feature>